<protein>
    <recommendedName>
        <fullName evidence="8">C2H2-type domain-containing protein</fullName>
    </recommendedName>
</protein>
<evidence type="ECO:0000256" key="6">
    <source>
        <dbReference type="ARBA" id="ARBA00023242"/>
    </source>
</evidence>
<dbReference type="Proteomes" id="UP000886998">
    <property type="component" value="Unassembled WGS sequence"/>
</dbReference>
<gene>
    <name evidence="9" type="ORF">TNIN_303431</name>
</gene>
<feature type="domain" description="C2H2-type" evidence="8">
    <location>
        <begin position="151"/>
        <end position="178"/>
    </location>
</feature>
<dbReference type="Gene3D" id="3.30.160.60">
    <property type="entry name" value="Classic Zinc Finger"/>
    <property type="match status" value="4"/>
</dbReference>
<dbReference type="OrthoDB" id="6077919at2759"/>
<organism evidence="9 10">
    <name type="scientific">Trichonephila inaurata madagascariensis</name>
    <dbReference type="NCBI Taxonomy" id="2747483"/>
    <lineage>
        <taxon>Eukaryota</taxon>
        <taxon>Metazoa</taxon>
        <taxon>Ecdysozoa</taxon>
        <taxon>Arthropoda</taxon>
        <taxon>Chelicerata</taxon>
        <taxon>Arachnida</taxon>
        <taxon>Araneae</taxon>
        <taxon>Araneomorphae</taxon>
        <taxon>Entelegynae</taxon>
        <taxon>Araneoidea</taxon>
        <taxon>Nephilidae</taxon>
        <taxon>Trichonephila</taxon>
        <taxon>Trichonephila inaurata</taxon>
    </lineage>
</organism>
<dbReference type="EMBL" id="BMAV01000832">
    <property type="protein sequence ID" value="GFY38408.1"/>
    <property type="molecule type" value="Genomic_DNA"/>
</dbReference>
<dbReference type="Pfam" id="PF13912">
    <property type="entry name" value="zf-C2H2_6"/>
    <property type="match status" value="1"/>
</dbReference>
<sequence>MAFEENRNLNDIASNDGFPCMVCNERFPNRSILEKHYFKHIQRCRSCGKVHEIGRLGQCRRKRRNKYIICKCNVGFPTKSSYATHVCPYTTGKRYKCDMCENEYKSLNGLKMHYILHSSPPYVICSVCDKHFRSNVTLKRHMLTHSGEKKYVCELCNQRFTLKNTLKNHYLTHTGEKPYMCEFCGRRFSKGGNLHTHYRTHTNKDIASNVG</sequence>
<name>A0A8X6WNH8_9ARAC</name>
<keyword evidence="6" id="KW-0539">Nucleus</keyword>
<dbReference type="PROSITE" id="PS50157">
    <property type="entry name" value="ZINC_FINGER_C2H2_2"/>
    <property type="match status" value="5"/>
</dbReference>
<dbReference type="GO" id="GO:0008270">
    <property type="term" value="F:zinc ion binding"/>
    <property type="evidence" value="ECO:0007669"/>
    <property type="project" value="UniProtKB-KW"/>
</dbReference>
<feature type="domain" description="C2H2-type" evidence="8">
    <location>
        <begin position="123"/>
        <end position="150"/>
    </location>
</feature>
<keyword evidence="5" id="KW-0862">Zinc</keyword>
<accession>A0A8X6WNH8</accession>
<feature type="domain" description="C2H2-type" evidence="8">
    <location>
        <begin position="179"/>
        <end position="206"/>
    </location>
</feature>
<feature type="domain" description="C2H2-type" evidence="8">
    <location>
        <begin position="18"/>
        <end position="40"/>
    </location>
</feature>
<evidence type="ECO:0000256" key="2">
    <source>
        <dbReference type="ARBA" id="ARBA00022723"/>
    </source>
</evidence>
<comment type="subcellular location">
    <subcellularLocation>
        <location evidence="1">Nucleus</location>
    </subcellularLocation>
</comment>
<evidence type="ECO:0000256" key="3">
    <source>
        <dbReference type="ARBA" id="ARBA00022737"/>
    </source>
</evidence>
<keyword evidence="10" id="KW-1185">Reference proteome</keyword>
<keyword evidence="2" id="KW-0479">Metal-binding</keyword>
<evidence type="ECO:0000256" key="4">
    <source>
        <dbReference type="ARBA" id="ARBA00022771"/>
    </source>
</evidence>
<dbReference type="FunFam" id="3.30.160.60:FF:000557">
    <property type="entry name" value="zinc finger and SCAN domain-containing protein 29"/>
    <property type="match status" value="1"/>
</dbReference>
<evidence type="ECO:0000313" key="10">
    <source>
        <dbReference type="Proteomes" id="UP000886998"/>
    </source>
</evidence>
<keyword evidence="4 7" id="KW-0863">Zinc-finger</keyword>
<evidence type="ECO:0000256" key="7">
    <source>
        <dbReference type="PROSITE-ProRule" id="PRU00042"/>
    </source>
</evidence>
<evidence type="ECO:0000256" key="1">
    <source>
        <dbReference type="ARBA" id="ARBA00004123"/>
    </source>
</evidence>
<feature type="domain" description="C2H2-type" evidence="8">
    <location>
        <begin position="95"/>
        <end position="122"/>
    </location>
</feature>
<dbReference type="PANTHER" id="PTHR24379">
    <property type="entry name" value="KRAB AND ZINC FINGER DOMAIN-CONTAINING"/>
    <property type="match status" value="1"/>
</dbReference>
<dbReference type="FunFam" id="3.30.160.60:FF:000145">
    <property type="entry name" value="Zinc finger protein 574"/>
    <property type="match status" value="1"/>
</dbReference>
<dbReference type="GO" id="GO:0005634">
    <property type="term" value="C:nucleus"/>
    <property type="evidence" value="ECO:0007669"/>
    <property type="project" value="UniProtKB-SubCell"/>
</dbReference>
<comment type="caution">
    <text evidence="9">The sequence shown here is derived from an EMBL/GenBank/DDBJ whole genome shotgun (WGS) entry which is preliminary data.</text>
</comment>
<dbReference type="AlphaFoldDB" id="A0A8X6WNH8"/>
<evidence type="ECO:0000313" key="9">
    <source>
        <dbReference type="EMBL" id="GFY38408.1"/>
    </source>
</evidence>
<dbReference type="PANTHER" id="PTHR24379:SF121">
    <property type="entry name" value="C2H2-TYPE DOMAIN-CONTAINING PROTEIN"/>
    <property type="match status" value="1"/>
</dbReference>
<evidence type="ECO:0000259" key="8">
    <source>
        <dbReference type="PROSITE" id="PS50157"/>
    </source>
</evidence>
<keyword evidence="3" id="KW-0677">Repeat</keyword>
<dbReference type="PROSITE" id="PS00028">
    <property type="entry name" value="ZINC_FINGER_C2H2_1"/>
    <property type="match status" value="5"/>
</dbReference>
<dbReference type="SUPFAM" id="SSF57667">
    <property type="entry name" value="beta-beta-alpha zinc fingers"/>
    <property type="match status" value="3"/>
</dbReference>
<proteinExistence type="predicted"/>
<dbReference type="Pfam" id="PF00096">
    <property type="entry name" value="zf-C2H2"/>
    <property type="match status" value="3"/>
</dbReference>
<reference evidence="9" key="1">
    <citation type="submission" date="2020-08" db="EMBL/GenBank/DDBJ databases">
        <title>Multicomponent nature underlies the extraordinary mechanical properties of spider dragline silk.</title>
        <authorList>
            <person name="Kono N."/>
            <person name="Nakamura H."/>
            <person name="Mori M."/>
            <person name="Yoshida Y."/>
            <person name="Ohtoshi R."/>
            <person name="Malay A.D."/>
            <person name="Moran D.A.P."/>
            <person name="Tomita M."/>
            <person name="Numata K."/>
            <person name="Arakawa K."/>
        </authorList>
    </citation>
    <scope>NUCLEOTIDE SEQUENCE</scope>
</reference>
<dbReference type="SMART" id="SM00355">
    <property type="entry name" value="ZnF_C2H2"/>
    <property type="match status" value="5"/>
</dbReference>
<dbReference type="InterPro" id="IPR013087">
    <property type="entry name" value="Znf_C2H2_type"/>
</dbReference>
<evidence type="ECO:0000256" key="5">
    <source>
        <dbReference type="ARBA" id="ARBA00022833"/>
    </source>
</evidence>
<dbReference type="InterPro" id="IPR036236">
    <property type="entry name" value="Znf_C2H2_sf"/>
</dbReference>